<dbReference type="SUPFAM" id="SSF100950">
    <property type="entry name" value="NagB/RpiA/CoA transferase-like"/>
    <property type="match status" value="1"/>
</dbReference>
<dbReference type="PANTHER" id="PTHR13707:SF57">
    <property type="entry name" value="SUCCINYL-COA:3-KETOACID COENZYME A TRANSFERASE SUBUNIT B-RELATED"/>
    <property type="match status" value="1"/>
</dbReference>
<reference evidence="3 4" key="1">
    <citation type="submission" date="2019-03" db="EMBL/GenBank/DDBJ databases">
        <title>Whole genome sequence of a novel Rubrobacter taiwanensis strain, isolated from Yellowstone National Park.</title>
        <authorList>
            <person name="Freed S."/>
            <person name="Ramaley R.F."/>
            <person name="Kyndt J.A."/>
        </authorList>
    </citation>
    <scope>NUCLEOTIDE SEQUENCE [LARGE SCALE GENOMIC DNA]</scope>
    <source>
        <strain evidence="3 4">Yellowstone</strain>
    </source>
</reference>
<dbReference type="Pfam" id="PF01144">
    <property type="entry name" value="CoA_trans"/>
    <property type="match status" value="1"/>
</dbReference>
<dbReference type="Proteomes" id="UP000295244">
    <property type="component" value="Unassembled WGS sequence"/>
</dbReference>
<dbReference type="SMART" id="SM00882">
    <property type="entry name" value="CoA_trans"/>
    <property type="match status" value="1"/>
</dbReference>
<evidence type="ECO:0000313" key="3">
    <source>
        <dbReference type="EMBL" id="TCJ16071.1"/>
    </source>
</evidence>
<proteinExistence type="inferred from homology"/>
<organism evidence="3 4">
    <name type="scientific">Rubrobacter taiwanensis</name>
    <dbReference type="NCBI Taxonomy" id="185139"/>
    <lineage>
        <taxon>Bacteria</taxon>
        <taxon>Bacillati</taxon>
        <taxon>Actinomycetota</taxon>
        <taxon>Rubrobacteria</taxon>
        <taxon>Rubrobacterales</taxon>
        <taxon>Rubrobacteraceae</taxon>
        <taxon>Rubrobacter</taxon>
    </lineage>
</organism>
<dbReference type="OrthoDB" id="3369756at2"/>
<keyword evidence="2 3" id="KW-0808">Transferase</keyword>
<evidence type="ECO:0000256" key="1">
    <source>
        <dbReference type="ARBA" id="ARBA00007047"/>
    </source>
</evidence>
<dbReference type="GO" id="GO:0008410">
    <property type="term" value="F:CoA-transferase activity"/>
    <property type="evidence" value="ECO:0007669"/>
    <property type="project" value="InterPro"/>
</dbReference>
<dbReference type="InterPro" id="IPR037171">
    <property type="entry name" value="NagB/RpiA_transferase-like"/>
</dbReference>
<protein>
    <submittedName>
        <fullName evidence="3">3-oxoacid CoA-transferase subunit B</fullName>
    </submittedName>
</protein>
<sequence length="219" mass="22965">MAHEIARRVARHLRPGDVVNLGIGIPTLVADHVPGGVRVFLQTENGMLGAGPTPGPGRLDPELINAGKLPITEDVGASYFSSSESFAMIRGGHVSVAVLGVLQVDRLGRIANWAIPGRPVLGVGGAMDLLAGAKTVVVATTHLTKRGEPKIVEECSFPLTGDRPADLVVTEHATFSVDEEGLVLEEVAPDSAFEWVRANTLAPFRVSAEIGAESAREGL</sequence>
<evidence type="ECO:0000313" key="4">
    <source>
        <dbReference type="Proteomes" id="UP000295244"/>
    </source>
</evidence>
<keyword evidence="4" id="KW-1185">Reference proteome</keyword>
<evidence type="ECO:0000256" key="2">
    <source>
        <dbReference type="ARBA" id="ARBA00022679"/>
    </source>
</evidence>
<dbReference type="EMBL" id="SKBU01000019">
    <property type="protein sequence ID" value="TCJ16071.1"/>
    <property type="molecule type" value="Genomic_DNA"/>
</dbReference>
<comment type="caution">
    <text evidence="3">The sequence shown here is derived from an EMBL/GenBank/DDBJ whole genome shotgun (WGS) entry which is preliminary data.</text>
</comment>
<dbReference type="NCBIfam" id="TIGR02428">
    <property type="entry name" value="pcaJ_scoB_fam"/>
    <property type="match status" value="1"/>
</dbReference>
<dbReference type="AlphaFoldDB" id="A0A4R1BFW9"/>
<name>A0A4R1BFW9_9ACTN</name>
<dbReference type="InterPro" id="IPR012791">
    <property type="entry name" value="3-oxoacid_CoA-transf_B"/>
</dbReference>
<dbReference type="PANTHER" id="PTHR13707">
    <property type="entry name" value="KETOACID-COENZYME A TRANSFERASE"/>
    <property type="match status" value="1"/>
</dbReference>
<gene>
    <name evidence="3" type="ORF">E0L93_11000</name>
</gene>
<dbReference type="Gene3D" id="3.40.1080.10">
    <property type="entry name" value="Glutaconate Coenzyme A-transferase"/>
    <property type="match status" value="1"/>
</dbReference>
<comment type="similarity">
    <text evidence="1">Belongs to the 3-oxoacid CoA-transferase subunit B family.</text>
</comment>
<accession>A0A4R1BFW9</accession>
<dbReference type="InterPro" id="IPR004165">
    <property type="entry name" value="CoA_trans_fam_I"/>
</dbReference>